<keyword evidence="1" id="KW-1133">Transmembrane helix</keyword>
<protein>
    <submittedName>
        <fullName evidence="2">Uncharacterized protein</fullName>
    </submittedName>
</protein>
<keyword evidence="1" id="KW-0812">Transmembrane</keyword>
<gene>
    <name evidence="2" type="ORF">E7811_12545</name>
</gene>
<accession>A0A4S3MP95</accession>
<dbReference type="EMBL" id="SSND01000003">
    <property type="protein sequence ID" value="THD82969.1"/>
    <property type="molecule type" value="Genomic_DNA"/>
</dbReference>
<organism evidence="2 3">
    <name type="scientific">Aliigemmobacter aestuarii</name>
    <dbReference type="NCBI Taxonomy" id="1445661"/>
    <lineage>
        <taxon>Bacteria</taxon>
        <taxon>Pseudomonadati</taxon>
        <taxon>Pseudomonadota</taxon>
        <taxon>Alphaproteobacteria</taxon>
        <taxon>Rhodobacterales</taxon>
        <taxon>Paracoccaceae</taxon>
        <taxon>Aliigemmobacter</taxon>
    </lineage>
</organism>
<feature type="transmembrane region" description="Helical" evidence="1">
    <location>
        <begin position="6"/>
        <end position="28"/>
    </location>
</feature>
<name>A0A4S3MP95_9RHOB</name>
<keyword evidence="3" id="KW-1185">Reference proteome</keyword>
<dbReference type="OrthoDB" id="7428686at2"/>
<proteinExistence type="predicted"/>
<reference evidence="2 3" key="1">
    <citation type="submission" date="2019-04" db="EMBL/GenBank/DDBJ databases">
        <title>Draft genome sequence of Gemmobacter aestuarii sp. nov.</title>
        <authorList>
            <person name="Hameed A."/>
            <person name="Lin S.-Y."/>
            <person name="Shahina M."/>
            <person name="Lai W.-A."/>
            <person name="Young C.-C."/>
        </authorList>
    </citation>
    <scope>NUCLEOTIDE SEQUENCE [LARGE SCALE GENOMIC DNA]</scope>
    <source>
        <strain evidence="2 3">CC-PW-75</strain>
    </source>
</reference>
<dbReference type="AlphaFoldDB" id="A0A4S3MP95"/>
<keyword evidence="1" id="KW-0472">Membrane</keyword>
<evidence type="ECO:0000313" key="2">
    <source>
        <dbReference type="EMBL" id="THD82969.1"/>
    </source>
</evidence>
<comment type="caution">
    <text evidence="2">The sequence shown here is derived from an EMBL/GenBank/DDBJ whole genome shotgun (WGS) entry which is preliminary data.</text>
</comment>
<evidence type="ECO:0000313" key="3">
    <source>
        <dbReference type="Proteomes" id="UP000309450"/>
    </source>
</evidence>
<dbReference type="RefSeq" id="WP_136394996.1">
    <property type="nucleotide sequence ID" value="NZ_SSND01000003.1"/>
</dbReference>
<evidence type="ECO:0000256" key="1">
    <source>
        <dbReference type="SAM" id="Phobius"/>
    </source>
</evidence>
<dbReference type="Proteomes" id="UP000309450">
    <property type="component" value="Unassembled WGS sequence"/>
</dbReference>
<sequence>MNSLVRATWALLAWLIVLMLVFLAYYALPFRSETYAWNRRIVAEVLTPQGPVTSTVVQGTRVKYYPNGLFATGTESEWTLTGEALLVDLGEALGPRRYLFGLYAGTAYAAPDPGEKGLTKRERFQRNAALADGEPLEIRLALWVGFADVNDPDSVFHVDAANLAASYGEGYRMIRQTRQITADPVTSGQIRAALPWLRSLEHELKLELPDGLIRTLQKSMFDTEISK</sequence>